<dbReference type="PANTHER" id="PTHR12203:SF118">
    <property type="entry name" value="BETA-1,2-XYLOSYLTRANSFERASE 1"/>
    <property type="match status" value="1"/>
</dbReference>
<accession>A0A0D6EI28</accession>
<dbReference type="PANTHER" id="PTHR12203">
    <property type="entry name" value="KDEL LYS-ASP-GLU-LEU CONTAINING - RELATED"/>
    <property type="match status" value="1"/>
</dbReference>
<feature type="domain" description="Glycosyl transferase CAP10" evidence="1">
    <location>
        <begin position="231"/>
        <end position="509"/>
    </location>
</feature>
<dbReference type="SMART" id="SM00672">
    <property type="entry name" value="CAP10"/>
    <property type="match status" value="1"/>
</dbReference>
<name>A0A0D6EI28_SPOSA</name>
<dbReference type="OrthoDB" id="541052at2759"/>
<organism evidence="2 3">
    <name type="scientific">Sporidiobolus salmonicolor</name>
    <name type="common">Yeast-like fungus</name>
    <name type="synonym">Sporobolomyces salmonicolor</name>
    <dbReference type="NCBI Taxonomy" id="5005"/>
    <lineage>
        <taxon>Eukaryota</taxon>
        <taxon>Fungi</taxon>
        <taxon>Dikarya</taxon>
        <taxon>Basidiomycota</taxon>
        <taxon>Pucciniomycotina</taxon>
        <taxon>Microbotryomycetes</taxon>
        <taxon>Sporidiobolales</taxon>
        <taxon>Sporidiobolaceae</taxon>
        <taxon>Sporobolomyces</taxon>
    </lineage>
</organism>
<reference evidence="3" key="1">
    <citation type="submission" date="2015-02" db="EMBL/GenBank/DDBJ databases">
        <authorList>
            <person name="Gon?alves P."/>
        </authorList>
    </citation>
    <scope>NUCLEOTIDE SEQUENCE [LARGE SCALE GENOMIC DNA]</scope>
</reference>
<dbReference type="InterPro" id="IPR051091">
    <property type="entry name" value="O-Glucosyltr/Glycosyltrsf_90"/>
</dbReference>
<sequence>MRHPIHDLIANATREWEAKLARQSKTIEEAVREYKRRFGRPPPKGFDDWFRFAQQNDVVLVDEFDQTFTDILPFYAMPPSIISERAELLQVDPSTFTMVIKNGQVEIVGAHKGDGRAKDQAELMRRWTKWVPDVNITMSAHDGPSIMMDWKAKTRYAEAAQKGTYELDGVDEDPAYLTVPFLSRYEAWLTCSTCRLWGFPLACPPNSRLRRAYDGLEIGNLPTGPSFVADHLKTMNLCENPEWQYLHGFTSWPGMRPQTLRPLFSFAKTPLHSDILLTPLEQYWDHEPWDPKWEDKPHNKAVWRGSTTGVWFDRGTWWRSSQRVRLWFMGKDRTGHRRVRFSGEGLETPEGVESLVEKNVSTMALMNRYVDFAFTGKEGQCDEEDGSCDAVRQLFDFQRTFGWNEANEFKYLLDLDGNAWSGRFHRLLSSNSVVLKSTVFPEWYAGWIQPWVHYVPIKVDYTDLFDTMAFFAGDLDGRNGHEDLAKQIADNGKDYTARFWRYADMEACAVFLFVPSLRAEDAGADSRSSRPDFFRLALEWARVASPDRSAMDYHGPGS</sequence>
<proteinExistence type="predicted"/>
<dbReference type="Proteomes" id="UP000243876">
    <property type="component" value="Unassembled WGS sequence"/>
</dbReference>
<evidence type="ECO:0000313" key="2">
    <source>
        <dbReference type="EMBL" id="CEQ39448.1"/>
    </source>
</evidence>
<protein>
    <submittedName>
        <fullName evidence="2">SPOSA6832_00990-mRNA-1:cds</fullName>
    </submittedName>
</protein>
<evidence type="ECO:0000259" key="1">
    <source>
        <dbReference type="SMART" id="SM00672"/>
    </source>
</evidence>
<dbReference type="EMBL" id="CENE01000003">
    <property type="protein sequence ID" value="CEQ39448.1"/>
    <property type="molecule type" value="Genomic_DNA"/>
</dbReference>
<dbReference type="AlphaFoldDB" id="A0A0D6EI28"/>
<keyword evidence="3" id="KW-1185">Reference proteome</keyword>
<evidence type="ECO:0000313" key="3">
    <source>
        <dbReference type="Proteomes" id="UP000243876"/>
    </source>
</evidence>
<gene>
    <name evidence="2" type="primary">SPOSA6832_00990</name>
</gene>
<dbReference type="Pfam" id="PF05686">
    <property type="entry name" value="Glyco_transf_90"/>
    <property type="match status" value="1"/>
</dbReference>
<dbReference type="InterPro" id="IPR006598">
    <property type="entry name" value="CAP10"/>
</dbReference>